<evidence type="ECO:0000313" key="4">
    <source>
        <dbReference type="Proteomes" id="UP000750502"/>
    </source>
</evidence>
<feature type="domain" description="PiggyBac transposable element-derived protein" evidence="2">
    <location>
        <begin position="62"/>
        <end position="191"/>
    </location>
</feature>
<reference evidence="3" key="1">
    <citation type="journal article" date="2020" name="bioRxiv">
        <title>Historical genomics reveals the evolutionary mechanisms behind multiple outbreaks of the host-specific coffee wilt pathogen Fusarium xylarioides.</title>
        <authorList>
            <person name="Peck D."/>
            <person name="Nowell R.W."/>
            <person name="Flood J."/>
            <person name="Ryan M.J."/>
            <person name="Barraclough T.G."/>
        </authorList>
    </citation>
    <scope>NUCLEOTIDE SEQUENCE</scope>
    <source>
        <strain evidence="3">IMI 127659i</strain>
    </source>
</reference>
<dbReference type="EMBL" id="JADFTT010000177">
    <property type="protein sequence ID" value="KAG5765966.1"/>
    <property type="molecule type" value="Genomic_DNA"/>
</dbReference>
<dbReference type="InterPro" id="IPR029526">
    <property type="entry name" value="PGBD"/>
</dbReference>
<proteinExistence type="predicted"/>
<dbReference type="AlphaFoldDB" id="A0A9P7I1K0"/>
<dbReference type="Proteomes" id="UP000750502">
    <property type="component" value="Unassembled WGS sequence"/>
</dbReference>
<dbReference type="Pfam" id="PF13843">
    <property type="entry name" value="DDE_Tnp_1_7"/>
    <property type="match status" value="1"/>
</dbReference>
<reference evidence="3" key="2">
    <citation type="submission" date="2020-10" db="EMBL/GenBank/DDBJ databases">
        <authorList>
            <person name="Peck L.D."/>
            <person name="Nowell R.W."/>
            <person name="Flood J."/>
            <person name="Ryan M.J."/>
            <person name="Barraclough T.G."/>
        </authorList>
    </citation>
    <scope>NUCLEOTIDE SEQUENCE</scope>
    <source>
        <strain evidence="3">IMI 127659i</strain>
    </source>
</reference>
<comment type="caution">
    <text evidence="3">The sequence shown here is derived from an EMBL/GenBank/DDBJ whole genome shotgun (WGS) entry which is preliminary data.</text>
</comment>
<evidence type="ECO:0000313" key="3">
    <source>
        <dbReference type="EMBL" id="KAG5765966.1"/>
    </source>
</evidence>
<organism evidence="3 4">
    <name type="scientific">Fusarium xylarioides</name>
    <dbReference type="NCBI Taxonomy" id="221167"/>
    <lineage>
        <taxon>Eukaryota</taxon>
        <taxon>Fungi</taxon>
        <taxon>Dikarya</taxon>
        <taxon>Ascomycota</taxon>
        <taxon>Pezizomycotina</taxon>
        <taxon>Sordariomycetes</taxon>
        <taxon>Hypocreomycetidae</taxon>
        <taxon>Hypocreales</taxon>
        <taxon>Nectriaceae</taxon>
        <taxon>Fusarium</taxon>
        <taxon>Fusarium fujikuroi species complex</taxon>
    </lineage>
</organism>
<keyword evidence="4" id="KW-1185">Reference proteome</keyword>
<feature type="region of interest" description="Disordered" evidence="1">
    <location>
        <begin position="23"/>
        <end position="47"/>
    </location>
</feature>
<name>A0A9P7I1K0_9HYPO</name>
<dbReference type="OrthoDB" id="5428673at2759"/>
<dbReference type="PANTHER" id="PTHR46599:SF3">
    <property type="entry name" value="PIGGYBAC TRANSPOSABLE ELEMENT-DERIVED PROTEIN 4"/>
    <property type="match status" value="1"/>
</dbReference>
<gene>
    <name evidence="3" type="ORF">H9Q72_005948</name>
</gene>
<protein>
    <recommendedName>
        <fullName evidence="2">PiggyBac transposable element-derived protein domain-containing protein</fullName>
    </recommendedName>
</protein>
<evidence type="ECO:0000259" key="2">
    <source>
        <dbReference type="Pfam" id="PF13843"/>
    </source>
</evidence>
<sequence>MEAAFNAFDPDLYVATLHSQLEQPIDNTARPNKKPNQRKGHHFEPLHLEERDPVITSEATEPVDLFLRFLPEKIVKKWAQYTNEAADRKSREDPDFQRLWKPVNRGEVYLFIGIIIYIGLHKEADLDSYWVTATEENLLPFHPISRYMSRDRFYQLWRRLRIFNEAALDRTQSHDPLNYQKVDEYSDFLQKEAISL</sequence>
<dbReference type="PANTHER" id="PTHR46599">
    <property type="entry name" value="PIGGYBAC TRANSPOSABLE ELEMENT-DERIVED PROTEIN 4"/>
    <property type="match status" value="1"/>
</dbReference>
<feature type="compositionally biased region" description="Basic residues" evidence="1">
    <location>
        <begin position="31"/>
        <end position="41"/>
    </location>
</feature>
<evidence type="ECO:0000256" key="1">
    <source>
        <dbReference type="SAM" id="MobiDB-lite"/>
    </source>
</evidence>
<accession>A0A9P7I1K0</accession>